<reference evidence="3" key="1">
    <citation type="submission" date="2021-01" db="EMBL/GenBank/DDBJ databases">
        <authorList>
            <person name="Corre E."/>
            <person name="Pelletier E."/>
            <person name="Niang G."/>
            <person name="Scheremetjew M."/>
            <person name="Finn R."/>
            <person name="Kale V."/>
            <person name="Holt S."/>
            <person name="Cochrane G."/>
            <person name="Meng A."/>
            <person name="Brown T."/>
            <person name="Cohen L."/>
        </authorList>
    </citation>
    <scope>NUCLEOTIDE SEQUENCE</scope>
    <source>
        <strain evidence="3">CCMP147</strain>
    </source>
</reference>
<feature type="coiled-coil region" evidence="1">
    <location>
        <begin position="258"/>
        <end position="285"/>
    </location>
</feature>
<dbReference type="AlphaFoldDB" id="A0A7R9VWL6"/>
<evidence type="ECO:0000256" key="1">
    <source>
        <dbReference type="SAM" id="Coils"/>
    </source>
</evidence>
<sequence length="468" mass="53415">MNLSVRSNVNTYSTGIGDRIRRDPNMSLRNVFASRGREPSLRLEDLSDPVGSSGLHKKPQQDAKQEHQDAGLAAAMSIARLFVSSDSSYRRKRCSEGATVPEDVDEEGSSPASPEEEDGEIAPLDEKRLQAVLDKVNQMRAEHDERLRREILRNEELERENAALRQRLRTAAEDVDDRHTMAEYARLIVEQMPGKEDDGTVVADSQYVLKLQSQLCRALHKMGVLTNQIELAEGQERDKVRTLQSQLVEQGNESFRAEVEHMNDLLEMEKEMESLKEDYESENSMQQGAIAKMEVELELERSMRCDAMSYVGIKDEQRKERRRARRRRQEKAAEQKKKRLSKRGSEMSDATAVMANISDEQLYQDQDIGNDEEMFLSFNQTFELEEPLKGNSGVSSEEEDNVISSDEVKKTTLPIPDSVNVGDQDVSRLRMRLEESLRTIEELKSTVSEQNQTIKRLALDHNERPQGE</sequence>
<evidence type="ECO:0000313" key="3">
    <source>
        <dbReference type="EMBL" id="CAD8307681.1"/>
    </source>
</evidence>
<feature type="region of interest" description="Disordered" evidence="2">
    <location>
        <begin position="39"/>
        <end position="71"/>
    </location>
</feature>
<feature type="region of interest" description="Disordered" evidence="2">
    <location>
        <begin position="316"/>
        <end position="350"/>
    </location>
</feature>
<feature type="compositionally biased region" description="Basic and acidic residues" evidence="2">
    <location>
        <begin position="59"/>
        <end position="69"/>
    </location>
</feature>
<protein>
    <submittedName>
        <fullName evidence="3">Uncharacterized protein</fullName>
    </submittedName>
</protein>
<gene>
    <name evidence="3" type="ORF">TDUB1175_LOCUS8500</name>
</gene>
<keyword evidence="1" id="KW-0175">Coiled coil</keyword>
<accession>A0A7R9VWL6</accession>
<organism evidence="3">
    <name type="scientific">Pseudictyota dubia</name>
    <dbReference type="NCBI Taxonomy" id="2749911"/>
    <lineage>
        <taxon>Eukaryota</taxon>
        <taxon>Sar</taxon>
        <taxon>Stramenopiles</taxon>
        <taxon>Ochrophyta</taxon>
        <taxon>Bacillariophyta</taxon>
        <taxon>Mediophyceae</taxon>
        <taxon>Biddulphiophycidae</taxon>
        <taxon>Eupodiscales</taxon>
        <taxon>Odontellaceae</taxon>
        <taxon>Pseudictyota</taxon>
    </lineage>
</organism>
<feature type="region of interest" description="Disordered" evidence="2">
    <location>
        <begin position="444"/>
        <end position="468"/>
    </location>
</feature>
<evidence type="ECO:0000256" key="2">
    <source>
        <dbReference type="SAM" id="MobiDB-lite"/>
    </source>
</evidence>
<name>A0A7R9VWL6_9STRA</name>
<dbReference type="EMBL" id="HBED01017035">
    <property type="protein sequence ID" value="CAD8307681.1"/>
    <property type="molecule type" value="Transcribed_RNA"/>
</dbReference>
<feature type="compositionally biased region" description="Basic and acidic residues" evidence="2">
    <location>
        <begin position="457"/>
        <end position="468"/>
    </location>
</feature>
<feature type="compositionally biased region" description="Basic residues" evidence="2">
    <location>
        <begin position="320"/>
        <end position="329"/>
    </location>
</feature>
<proteinExistence type="predicted"/>
<feature type="region of interest" description="Disordered" evidence="2">
    <location>
        <begin position="387"/>
        <end position="416"/>
    </location>
</feature>
<feature type="compositionally biased region" description="Acidic residues" evidence="2">
    <location>
        <begin position="102"/>
        <end position="120"/>
    </location>
</feature>
<feature type="coiled-coil region" evidence="1">
    <location>
        <begin position="140"/>
        <end position="174"/>
    </location>
</feature>
<feature type="region of interest" description="Disordered" evidence="2">
    <location>
        <begin position="90"/>
        <end position="125"/>
    </location>
</feature>
<feature type="compositionally biased region" description="Polar residues" evidence="2">
    <location>
        <begin position="445"/>
        <end position="454"/>
    </location>
</feature>